<evidence type="ECO:0000313" key="1">
    <source>
        <dbReference type="EMBL" id="GAB77871.1"/>
    </source>
</evidence>
<comment type="caution">
    <text evidence="1">The sequence shown here is derived from an EMBL/GenBank/DDBJ whole genome shotgun (WGS) entry which is preliminary data.</text>
</comment>
<keyword evidence="2" id="KW-1185">Reference proteome</keyword>
<evidence type="ECO:0000313" key="2">
    <source>
        <dbReference type="Proteomes" id="UP000008495"/>
    </source>
</evidence>
<gene>
    <name evidence="1" type="ORF">AUCHE_08_01140</name>
</gene>
<dbReference type="EMBL" id="BAGZ01000008">
    <property type="protein sequence ID" value="GAB77871.1"/>
    <property type="molecule type" value="Genomic_DNA"/>
</dbReference>
<protein>
    <submittedName>
        <fullName evidence="1">Uncharacterized protein</fullName>
    </submittedName>
</protein>
<proteinExistence type="predicted"/>
<dbReference type="Proteomes" id="UP000008495">
    <property type="component" value="Unassembled WGS sequence"/>
</dbReference>
<organism evidence="1 2">
    <name type="scientific">Austwickia chelonae NBRC 105200</name>
    <dbReference type="NCBI Taxonomy" id="1184607"/>
    <lineage>
        <taxon>Bacteria</taxon>
        <taxon>Bacillati</taxon>
        <taxon>Actinomycetota</taxon>
        <taxon>Actinomycetes</taxon>
        <taxon>Micrococcales</taxon>
        <taxon>Dermatophilaceae</taxon>
        <taxon>Austwickia</taxon>
    </lineage>
</organism>
<dbReference type="AlphaFoldDB" id="K6UM76"/>
<name>K6UM76_9MICO</name>
<sequence length="113" mass="12017">MVRFPGAMPGAAMPWLRVPVLSGASSPASSVTVDMVMVALTGVRDRLKLHPVTSTMLADPIQMTANVFPVLTPPYVTPDGRRGGAAPSTSFRLRCSVIVRLRFRAPAACIRLG</sequence>
<accession>K6UM76</accession>
<reference evidence="1 2" key="1">
    <citation type="submission" date="2012-08" db="EMBL/GenBank/DDBJ databases">
        <title>Whole genome shotgun sequence of Austwickia chelonae NBRC 105200.</title>
        <authorList>
            <person name="Yoshida I."/>
            <person name="Hosoyama A."/>
            <person name="Tsuchikane K."/>
            <person name="Katsumata H."/>
            <person name="Ando Y."/>
            <person name="Ohji S."/>
            <person name="Hamada M."/>
            <person name="Tamura T."/>
            <person name="Yamazoe A."/>
            <person name="Yamazaki S."/>
            <person name="Fujita N."/>
        </authorList>
    </citation>
    <scope>NUCLEOTIDE SEQUENCE [LARGE SCALE GENOMIC DNA]</scope>
    <source>
        <strain evidence="1 2">NBRC 105200</strain>
    </source>
</reference>